<evidence type="ECO:0000256" key="1">
    <source>
        <dbReference type="SAM" id="Phobius"/>
    </source>
</evidence>
<reference evidence="2 3" key="1">
    <citation type="journal article" date="2014" name="Virology">
        <title>The complete genome sequence of the Alphaentomopoxvirus Anomala cuprea entomopoxvirus, including its terminal hairpin loop sequences, suggests a potentially unique mode of apoptosis inhibition and mode of DNA replication.</title>
        <authorList>
            <person name="Mitsuhashi W."/>
            <person name="Miyamoto K."/>
            <person name="Wada S."/>
        </authorList>
    </citation>
    <scope>NUCLEOTIDE SEQUENCE [LARGE SCALE GENOMIC DNA]</scope>
    <source>
        <strain evidence="2">CV6M</strain>
    </source>
</reference>
<dbReference type="EMBL" id="AP013055">
    <property type="protein sequence ID" value="BAO49489.1"/>
    <property type="molecule type" value="Genomic_DNA"/>
</dbReference>
<dbReference type="RefSeq" id="YP_009001602.1">
    <property type="nucleotide sequence ID" value="NC_023426.1"/>
</dbReference>
<keyword evidence="1" id="KW-0472">Membrane</keyword>
<dbReference type="GeneID" id="18263558"/>
<dbReference type="KEGG" id="vg:18263558"/>
<keyword evidence="3" id="KW-1185">Reference proteome</keyword>
<sequence>MVISILYIVVIYIISMAIGFILFDFIEYIVSKYNSIKEESEQKQHKVITDIINSNIDILFKKLDSIENTLNNITS</sequence>
<evidence type="ECO:0000313" key="2">
    <source>
        <dbReference type="EMBL" id="BAO49489.1"/>
    </source>
</evidence>
<organism evidence="2 3">
    <name type="scientific">Alphaentomopoxvirus acuprea</name>
    <dbReference type="NCBI Taxonomy" id="62099"/>
    <lineage>
        <taxon>Viruses</taxon>
        <taxon>Varidnaviria</taxon>
        <taxon>Bamfordvirae</taxon>
        <taxon>Nucleocytoviricota</taxon>
        <taxon>Pokkesviricetes</taxon>
        <taxon>Chitovirales</taxon>
        <taxon>Poxviridae</taxon>
        <taxon>Entomopoxvirinae</taxon>
        <taxon>Alphaentomopoxvirus</taxon>
    </lineage>
</organism>
<dbReference type="Proteomes" id="UP000174145">
    <property type="component" value="Segment"/>
</dbReference>
<proteinExistence type="predicted"/>
<keyword evidence="1" id="KW-1133">Transmembrane helix</keyword>
<accession>W6JPL5</accession>
<protein>
    <submittedName>
        <fullName evidence="2">Uncharacterized protein</fullName>
    </submittedName>
</protein>
<feature type="transmembrane region" description="Helical" evidence="1">
    <location>
        <begin position="6"/>
        <end position="30"/>
    </location>
</feature>
<name>W6JPL5_9POXV</name>
<keyword evidence="1" id="KW-0812">Transmembrane</keyword>
<evidence type="ECO:0000313" key="3">
    <source>
        <dbReference type="Proteomes" id="UP000174145"/>
    </source>
</evidence>